<dbReference type="EC" id="4.2.1.9" evidence="1"/>
<name>A0P842_9PROT</name>
<accession>A0P842</accession>
<dbReference type="EMBL" id="AAUX01000001">
    <property type="protein sequence ID" value="EAV47702.1"/>
    <property type="molecule type" value="Genomic_DNA"/>
</dbReference>
<dbReference type="GO" id="GO:0004160">
    <property type="term" value="F:dihydroxy-acid dehydratase activity"/>
    <property type="evidence" value="ECO:0007669"/>
    <property type="project" value="UniProtKB-EC"/>
</dbReference>
<dbReference type="AlphaFoldDB" id="A0P842"/>
<dbReference type="Proteomes" id="UP000054262">
    <property type="component" value="Unassembled WGS sequence"/>
</dbReference>
<protein>
    <submittedName>
        <fullName evidence="1">Dihydroxy-acid dehydratase</fullName>
        <ecNumber evidence="1">4.2.1.9</ecNumber>
    </submittedName>
</protein>
<evidence type="ECO:0000313" key="2">
    <source>
        <dbReference type="Proteomes" id="UP000054262"/>
    </source>
</evidence>
<keyword evidence="1" id="KW-0456">Lyase</keyword>
<reference evidence="1 2" key="1">
    <citation type="submission" date="2006-11" db="EMBL/GenBank/DDBJ databases">
        <authorList>
            <person name="Giovannoni S."/>
            <person name="Vergin K."/>
            <person name="Ferriera S."/>
            <person name="Johnson J."/>
            <person name="Kravitz S."/>
            <person name="Beeson K."/>
            <person name="Sutton G."/>
            <person name="Rogers Y.-H."/>
            <person name="Friedman R."/>
            <person name="Frazier M."/>
            <person name="Venter J.C."/>
        </authorList>
    </citation>
    <scope>NUCLEOTIDE SEQUENCE [LARGE SCALE GENOMIC DNA]</scope>
    <source>
        <strain evidence="1 2">HTCC2181</strain>
    </source>
</reference>
<organism evidence="1 2">
    <name type="scientific">Methylophilales bacterium HTCC2181</name>
    <dbReference type="NCBI Taxonomy" id="383631"/>
    <lineage>
        <taxon>Bacteria</taxon>
        <taxon>Pseudomonadati</taxon>
        <taxon>Pseudomonadota</taxon>
        <taxon>Betaproteobacteria</taxon>
        <taxon>Nitrosomonadales</taxon>
        <taxon>OM43 clade</taxon>
    </lineage>
</organism>
<gene>
    <name evidence="1" type="ORF">MB2181_06475</name>
</gene>
<evidence type="ECO:0000313" key="1">
    <source>
        <dbReference type="EMBL" id="EAV47702.1"/>
    </source>
</evidence>
<sequence>MRRDVQLEGGCQFVGLGLDNTQQMALTVTMASQESYHGN</sequence>
<proteinExistence type="predicted"/>
<comment type="caution">
    <text evidence="1">The sequence shown here is derived from an EMBL/GenBank/DDBJ whole genome shotgun (WGS) entry which is preliminary data.</text>
</comment>
<keyword evidence="2" id="KW-1185">Reference proteome</keyword>